<proteinExistence type="predicted"/>
<feature type="transmembrane region" description="Helical" evidence="1">
    <location>
        <begin position="72"/>
        <end position="94"/>
    </location>
</feature>
<dbReference type="OrthoDB" id="6556404at2"/>
<dbReference type="AlphaFoldDB" id="A0A2A2MEZ1"/>
<protein>
    <submittedName>
        <fullName evidence="2">Copper resistance protein</fullName>
    </submittedName>
</protein>
<evidence type="ECO:0000256" key="1">
    <source>
        <dbReference type="SAM" id="Phobius"/>
    </source>
</evidence>
<evidence type="ECO:0000313" key="3">
    <source>
        <dbReference type="Proteomes" id="UP000218796"/>
    </source>
</evidence>
<keyword evidence="1" id="KW-0812">Transmembrane</keyword>
<dbReference type="KEGG" id="hpar:AL518_11265"/>
<reference evidence="2 3" key="1">
    <citation type="submission" date="2017-08" db="EMBL/GenBank/DDBJ databases">
        <title>Draft Genome Sequence of Hafnia alvei CITHA-6 Isolated from Raw Bovine Milk.</title>
        <authorList>
            <person name="Culligan E.P."/>
            <person name="Mcsweeney A."/>
            <person name="O'Doherty C."/>
            <person name="Gleeson E."/>
            <person name="O'Riordan D."/>
            <person name="Sleator R.D."/>
        </authorList>
    </citation>
    <scope>NUCLEOTIDE SEQUENCE [LARGE SCALE GENOMIC DNA]</scope>
    <source>
        <strain evidence="2 3">CITHA-6</strain>
    </source>
</reference>
<keyword evidence="1" id="KW-1133">Transmembrane helix</keyword>
<keyword evidence="3" id="KW-1185">Reference proteome</keyword>
<sequence length="126" mass="14054">MVQRQRVAKWFLILACLVVLTCTTQRMAGMHMLSKYLPTDDITATQTAVAPLGVGNQELPISPCELSAKSLLAANSMAVEHLFFALLLFVALLLEPARRLYSLIPPPRAVSLPRLRVHLRLCVFRE</sequence>
<organism evidence="2 3">
    <name type="scientific">Hafnia paralvei</name>
    <dbReference type="NCBI Taxonomy" id="546367"/>
    <lineage>
        <taxon>Bacteria</taxon>
        <taxon>Pseudomonadati</taxon>
        <taxon>Pseudomonadota</taxon>
        <taxon>Gammaproteobacteria</taxon>
        <taxon>Enterobacterales</taxon>
        <taxon>Hafniaceae</taxon>
        <taxon>Hafnia</taxon>
    </lineage>
</organism>
<dbReference type="Proteomes" id="UP000218796">
    <property type="component" value="Unassembled WGS sequence"/>
</dbReference>
<gene>
    <name evidence="2" type="ORF">CJD50_05375</name>
</gene>
<name>A0A2A2MEZ1_9GAMM</name>
<accession>A0A2A2MEZ1</accession>
<keyword evidence="1" id="KW-0472">Membrane</keyword>
<dbReference type="EMBL" id="NQMS01000002">
    <property type="protein sequence ID" value="PAV97099.1"/>
    <property type="molecule type" value="Genomic_DNA"/>
</dbReference>
<dbReference type="RefSeq" id="WP_039185416.1">
    <property type="nucleotide sequence ID" value="NZ_CALECD010000024.1"/>
</dbReference>
<comment type="caution">
    <text evidence="2">The sequence shown here is derived from an EMBL/GenBank/DDBJ whole genome shotgun (WGS) entry which is preliminary data.</text>
</comment>
<evidence type="ECO:0000313" key="2">
    <source>
        <dbReference type="EMBL" id="PAV97099.1"/>
    </source>
</evidence>